<dbReference type="OrthoDB" id="5980780at2759"/>
<protein>
    <submittedName>
        <fullName evidence="8">Polysaccharide lyase family 8 protein</fullName>
    </submittedName>
</protein>
<dbReference type="GO" id="GO:0005975">
    <property type="term" value="P:carbohydrate metabolic process"/>
    <property type="evidence" value="ECO:0007669"/>
    <property type="project" value="InterPro"/>
</dbReference>
<dbReference type="Pfam" id="PF08124">
    <property type="entry name" value="Lyase_8_N"/>
    <property type="match status" value="1"/>
</dbReference>
<feature type="domain" description="Polysaccharide lyase family 8 C-terminal" evidence="6">
    <location>
        <begin position="710"/>
        <end position="780"/>
    </location>
</feature>
<dbReference type="Gene3D" id="1.50.10.100">
    <property type="entry name" value="Chondroitin AC/alginate lyase"/>
    <property type="match status" value="1"/>
</dbReference>
<dbReference type="SUPFAM" id="SSF48230">
    <property type="entry name" value="Chondroitin AC/alginate lyase"/>
    <property type="match status" value="1"/>
</dbReference>
<dbReference type="PANTHER" id="PTHR38481:SF1">
    <property type="entry name" value="HYALURONATE LYASE"/>
    <property type="match status" value="1"/>
</dbReference>
<dbReference type="InterPro" id="IPR038970">
    <property type="entry name" value="Lyase_8"/>
</dbReference>
<dbReference type="GO" id="GO:0030246">
    <property type="term" value="F:carbohydrate binding"/>
    <property type="evidence" value="ECO:0007669"/>
    <property type="project" value="InterPro"/>
</dbReference>
<name>F8PA22_SERL9</name>
<evidence type="ECO:0000313" key="8">
    <source>
        <dbReference type="EMBL" id="EGO20020.1"/>
    </source>
</evidence>
<dbReference type="Pfam" id="PF02884">
    <property type="entry name" value="Lyase_8_C"/>
    <property type="match status" value="1"/>
</dbReference>
<dbReference type="GeneID" id="18813682"/>
<evidence type="ECO:0000256" key="3">
    <source>
        <dbReference type="ARBA" id="ARBA00023239"/>
    </source>
</evidence>
<dbReference type="KEGG" id="sla:SERLADRAFT_418240"/>
<gene>
    <name evidence="8" type="ORF">SERLADRAFT_418240</name>
</gene>
<evidence type="ECO:0000259" key="7">
    <source>
        <dbReference type="Pfam" id="PF08124"/>
    </source>
</evidence>
<dbReference type="Proteomes" id="UP000008064">
    <property type="component" value="Unassembled WGS sequence"/>
</dbReference>
<dbReference type="AlphaFoldDB" id="F8PA22"/>
<dbReference type="InterPro" id="IPR003159">
    <property type="entry name" value="Lyase_8_central_dom"/>
</dbReference>
<keyword evidence="2 4" id="KW-0732">Signal</keyword>
<dbReference type="InterPro" id="IPR004103">
    <property type="entry name" value="Lyase_8_C"/>
</dbReference>
<dbReference type="GO" id="GO:0005576">
    <property type="term" value="C:extracellular region"/>
    <property type="evidence" value="ECO:0007669"/>
    <property type="project" value="InterPro"/>
</dbReference>
<dbReference type="EMBL" id="GL945442">
    <property type="protein sequence ID" value="EGO20020.1"/>
    <property type="molecule type" value="Genomic_DNA"/>
</dbReference>
<dbReference type="InterPro" id="IPR011013">
    <property type="entry name" value="Gal_mutarotase_sf_dom"/>
</dbReference>
<feature type="domain" description="Polysaccharide lyase family 8 central" evidence="5">
    <location>
        <begin position="449"/>
        <end position="693"/>
    </location>
</feature>
<evidence type="ECO:0000256" key="4">
    <source>
        <dbReference type="SAM" id="SignalP"/>
    </source>
</evidence>
<comment type="similarity">
    <text evidence="1">Belongs to the polysaccharide lyase 8 family.</text>
</comment>
<proteinExistence type="inferred from homology"/>
<evidence type="ECO:0000259" key="6">
    <source>
        <dbReference type="Pfam" id="PF02884"/>
    </source>
</evidence>
<reference evidence="8" key="1">
    <citation type="submission" date="2011-04" db="EMBL/GenBank/DDBJ databases">
        <title>Evolution of plant cell wall degrading machinery underlies the functional diversity of forest fungi.</title>
        <authorList>
            <consortium name="US DOE Joint Genome Institute (JGI-PGF)"/>
            <person name="Eastwood D.C."/>
            <person name="Floudas D."/>
            <person name="Binder M."/>
            <person name="Majcherczyk A."/>
            <person name="Schneider P."/>
            <person name="Aerts A."/>
            <person name="Asiegbu F.O."/>
            <person name="Baker S.E."/>
            <person name="Barry K."/>
            <person name="Bendiksby M."/>
            <person name="Blumentritt M."/>
            <person name="Coutinho P.M."/>
            <person name="Cullen D."/>
            <person name="Cullen D."/>
            <person name="Gathman A."/>
            <person name="Goodell B."/>
            <person name="Henrissat B."/>
            <person name="Ihrmark K."/>
            <person name="Kauserud H."/>
            <person name="Kohler A."/>
            <person name="LaButti K."/>
            <person name="Lapidus A."/>
            <person name="Lavin J.L."/>
            <person name="Lee Y.-H."/>
            <person name="Lindquist E."/>
            <person name="Lilly W."/>
            <person name="Lucas S."/>
            <person name="Morin E."/>
            <person name="Murat C."/>
            <person name="Oguiza J.A."/>
            <person name="Park J."/>
            <person name="Pisabarro A.G."/>
            <person name="Riley R."/>
            <person name="Rosling A."/>
            <person name="Salamov A."/>
            <person name="Schmidt O."/>
            <person name="Schmutz J."/>
            <person name="Skrede I."/>
            <person name="Stenlid J."/>
            <person name="Wiebenga A."/>
            <person name="Xie X."/>
            <person name="Kues U."/>
            <person name="Hibbett D.S."/>
            <person name="Hoffmeister D."/>
            <person name="Hogberg N."/>
            <person name="Martin F."/>
            <person name="Grigoriev I.V."/>
            <person name="Watkinson S.C."/>
        </authorList>
    </citation>
    <scope>NUCLEOTIDE SEQUENCE</scope>
    <source>
        <strain evidence="8">S7.9</strain>
    </source>
</reference>
<evidence type="ECO:0000256" key="2">
    <source>
        <dbReference type="ARBA" id="ARBA00022729"/>
    </source>
</evidence>
<dbReference type="SUPFAM" id="SSF74650">
    <property type="entry name" value="Galactose mutarotase-like"/>
    <property type="match status" value="1"/>
</dbReference>
<sequence length="824" mass="89345">MWTSTKAILTLLCYSSFLANASFLDSTGSSNFNAHTARPRSHHAVRKAWSSRPQLHPRLPLSTASNSVQKIDSTTLQDINTLYQRRLTTIVSEVTGDITSIPSWLSSLGPDGKWPDSQINYTSGCDARRANWPAQTHWQRISTMAAAWHGGLAGAEKYVNDSSVRSNISLAMDYWFAHDFTDISCLASGGTPSCPCGTPGFWNTNWYSNNGRLTRNVQIILIPVFVSETCLLLNETLSPTQVGNCSNISLRAYGTFDHYVHGLGYLTGANTLDVAKVGIDQGILALNVSLITDAYQRIHETVVIEPTVKADGIRPDGSFSQHDGILYSGNYGKDLEFSTNDVLDLEIAAGGTQFEAGPESQNAFGTLLEGDLWMIYRNIRTQVVHWDFSVLGRFISFPVVDNQATGSTKINVSEIAALGKEWNSSVLTQVANSLLQNSSDANQGDIVGNRLYYNSDYMVNRGPGYVTSVKMYSNRTLNTECTNSQNPLGFHLSDGVVYTYLEGNDYEDIAAAWDWNLIPGITVDYGAIPLICDNTRLTGIETFVGGATDGTVGAAVMRYTNPVTRALSWQKAWFFLDDDVQHVMISHISSTSAAPVYSVLDQKRLNGGVFVDGVGTYGGNFSNPSSMWHGSVGYVFQPSNGSFSLSVETGYRTGNWSSIGTSTQPPATVDLFAAWIDHQNISTPISYTAFPSTDFGTFVLKSNQAQIKDIANDQNVSALFDATHNTAMIVFWNPAGGAVSFDFDGAFASLHVTSHSNAVVVYRLNSGNVTVSDPSQTLTQLVVNMSLGNGTKPKGWGNDSSKSLSFTLPTNGLAGSSVYQVLSG</sequence>
<feature type="chain" id="PRO_5003381965" evidence="4">
    <location>
        <begin position="22"/>
        <end position="824"/>
    </location>
</feature>
<dbReference type="InterPro" id="IPR008929">
    <property type="entry name" value="Chondroitin_lyas"/>
</dbReference>
<dbReference type="InterPro" id="IPR012970">
    <property type="entry name" value="Lyase_8_alpha_N"/>
</dbReference>
<dbReference type="InterPro" id="IPR011071">
    <property type="entry name" value="Lyase_8-like_C"/>
</dbReference>
<feature type="domain" description="Polysaccharide lyase 8 N-terminal alpha-helical" evidence="7">
    <location>
        <begin position="254"/>
        <end position="335"/>
    </location>
</feature>
<evidence type="ECO:0000256" key="1">
    <source>
        <dbReference type="ARBA" id="ARBA00006699"/>
    </source>
</evidence>
<dbReference type="GO" id="GO:0016837">
    <property type="term" value="F:carbon-oxygen lyase activity, acting on polysaccharides"/>
    <property type="evidence" value="ECO:0007669"/>
    <property type="project" value="UniProtKB-ARBA"/>
</dbReference>
<dbReference type="InterPro" id="IPR014718">
    <property type="entry name" value="GH-type_carb-bd"/>
</dbReference>
<organism>
    <name type="scientific">Serpula lacrymans var. lacrymans (strain S7.9)</name>
    <name type="common">Dry rot fungus</name>
    <dbReference type="NCBI Taxonomy" id="578457"/>
    <lineage>
        <taxon>Eukaryota</taxon>
        <taxon>Fungi</taxon>
        <taxon>Dikarya</taxon>
        <taxon>Basidiomycota</taxon>
        <taxon>Agaricomycotina</taxon>
        <taxon>Agaricomycetes</taxon>
        <taxon>Agaricomycetidae</taxon>
        <taxon>Boletales</taxon>
        <taxon>Coniophorineae</taxon>
        <taxon>Serpulaceae</taxon>
        <taxon>Serpula</taxon>
    </lineage>
</organism>
<dbReference type="SUPFAM" id="SSF49863">
    <property type="entry name" value="Hyaluronate lyase-like, C-terminal domain"/>
    <property type="match status" value="1"/>
</dbReference>
<dbReference type="HOGENOM" id="CLU_004172_3_0_1"/>
<dbReference type="RefSeq" id="XP_007323455.1">
    <property type="nucleotide sequence ID" value="XM_007323393.1"/>
</dbReference>
<evidence type="ECO:0000259" key="5">
    <source>
        <dbReference type="Pfam" id="PF02278"/>
    </source>
</evidence>
<dbReference type="Gene3D" id="2.60.220.10">
    <property type="entry name" value="Polysaccharide lyase family 8-like, C-terminal"/>
    <property type="match status" value="1"/>
</dbReference>
<feature type="signal peptide" evidence="4">
    <location>
        <begin position="1"/>
        <end position="21"/>
    </location>
</feature>
<dbReference type="Gene3D" id="2.70.98.10">
    <property type="match status" value="1"/>
</dbReference>
<dbReference type="Pfam" id="PF02278">
    <property type="entry name" value="Lyase_8"/>
    <property type="match status" value="1"/>
</dbReference>
<accession>F8PA22</accession>
<keyword evidence="3 8" id="KW-0456">Lyase</keyword>
<dbReference type="PANTHER" id="PTHR38481">
    <property type="entry name" value="HYALURONATE LYASE"/>
    <property type="match status" value="1"/>
</dbReference>